<dbReference type="InterPro" id="IPR036250">
    <property type="entry name" value="AcylCo_DH-like_C"/>
</dbReference>
<dbReference type="RefSeq" id="WP_006331958.1">
    <property type="nucleotide sequence ID" value="NZ_BAHC01000069.1"/>
</dbReference>
<dbReference type="InterPro" id="IPR046373">
    <property type="entry name" value="Acyl-CoA_Oxase/DH_mid-dom_sf"/>
</dbReference>
<comment type="similarity">
    <text evidence="2">Belongs to the acyl-CoA dehydrogenase family.</text>
</comment>
<feature type="domain" description="Acyl-CoA dehydrogenase/oxidase N-terminal" evidence="7">
    <location>
        <begin position="12"/>
        <end position="123"/>
    </location>
</feature>
<sequence>MTIADVAPISAEDREALADAVRELLRRRTDSASARAAMGATPRIDRGLYDTLCTEIGVAALPIPEDYGGAGAGFAETGVVLEELGASVAPVPVFATSLATAALLIADDTQTNRRLLPPIASGERIATVCWAGRAGWKCPGVVANGGLLSGTADYVIDGESADLFVVLAGSPGGVTLHAVDVHADGVTVTPQPVVDPSRPLSRVSFDEAPSTTIPGRPELLTRLRAHAWALLSAEQVGGAAAALHLTVEYTKSRKQFGRIIGSFQALKHRMADMYTLVETSRSISRAALAAVAAGDPDADDLAAAAHVWCSEAFQTVAGEGIQLHGGIGITAEHDIGLYFKRAHSAAQLFGQPHEVVAELSDRVVRQG</sequence>
<dbReference type="eggNOG" id="COG1960">
    <property type="taxonomic scope" value="Bacteria"/>
</dbReference>
<evidence type="ECO:0000256" key="4">
    <source>
        <dbReference type="ARBA" id="ARBA00022827"/>
    </source>
</evidence>
<evidence type="ECO:0000256" key="2">
    <source>
        <dbReference type="ARBA" id="ARBA00009347"/>
    </source>
</evidence>
<gene>
    <name evidence="8" type="ORF">GORHZ_069_01100</name>
</gene>
<organism evidence="8 9">
    <name type="scientific">Gordonia rhizosphera NBRC 16068</name>
    <dbReference type="NCBI Taxonomy" id="1108045"/>
    <lineage>
        <taxon>Bacteria</taxon>
        <taxon>Bacillati</taxon>
        <taxon>Actinomycetota</taxon>
        <taxon>Actinomycetes</taxon>
        <taxon>Mycobacteriales</taxon>
        <taxon>Gordoniaceae</taxon>
        <taxon>Gordonia</taxon>
    </lineage>
</organism>
<dbReference type="GO" id="GO:0003995">
    <property type="term" value="F:acyl-CoA dehydrogenase activity"/>
    <property type="evidence" value="ECO:0007669"/>
    <property type="project" value="TreeGrafter"/>
</dbReference>
<dbReference type="GO" id="GO:0050660">
    <property type="term" value="F:flavin adenine dinucleotide binding"/>
    <property type="evidence" value="ECO:0007669"/>
    <property type="project" value="InterPro"/>
</dbReference>
<comment type="caution">
    <text evidence="8">The sequence shown here is derived from an EMBL/GenBank/DDBJ whole genome shotgun (WGS) entry which is preliminary data.</text>
</comment>
<dbReference type="InterPro" id="IPR009100">
    <property type="entry name" value="AcylCoA_DH/oxidase_NM_dom_sf"/>
</dbReference>
<dbReference type="Proteomes" id="UP000008363">
    <property type="component" value="Unassembled WGS sequence"/>
</dbReference>
<evidence type="ECO:0000256" key="1">
    <source>
        <dbReference type="ARBA" id="ARBA00001974"/>
    </source>
</evidence>
<evidence type="ECO:0000313" key="8">
    <source>
        <dbReference type="EMBL" id="GAB89731.1"/>
    </source>
</evidence>
<dbReference type="PANTHER" id="PTHR43884:SF20">
    <property type="entry name" value="ACYL-COA DEHYDROGENASE FADE28"/>
    <property type="match status" value="1"/>
</dbReference>
<dbReference type="AlphaFoldDB" id="K6W7N4"/>
<dbReference type="InterPro" id="IPR037069">
    <property type="entry name" value="AcylCoA_DH/ox_N_sf"/>
</dbReference>
<dbReference type="EMBL" id="BAHC01000069">
    <property type="protein sequence ID" value="GAB89731.1"/>
    <property type="molecule type" value="Genomic_DNA"/>
</dbReference>
<evidence type="ECO:0000256" key="3">
    <source>
        <dbReference type="ARBA" id="ARBA00022630"/>
    </source>
</evidence>
<dbReference type="STRING" id="1108045.GORHZ_069_01100"/>
<proteinExistence type="inferred from homology"/>
<feature type="domain" description="Acyl-CoA dehydrogenase/oxidase C-terminal" evidence="6">
    <location>
        <begin position="230"/>
        <end position="348"/>
    </location>
</feature>
<keyword evidence="3" id="KW-0285">Flavoprotein</keyword>
<keyword evidence="5" id="KW-0560">Oxidoreductase</keyword>
<dbReference type="Gene3D" id="2.40.110.10">
    <property type="entry name" value="Butyryl-CoA Dehydrogenase, subunit A, domain 2"/>
    <property type="match status" value="1"/>
</dbReference>
<evidence type="ECO:0000259" key="6">
    <source>
        <dbReference type="Pfam" id="PF00441"/>
    </source>
</evidence>
<dbReference type="InterPro" id="IPR009075">
    <property type="entry name" value="AcylCo_DH/oxidase_C"/>
</dbReference>
<name>K6W7N4_9ACTN</name>
<dbReference type="SUPFAM" id="SSF47203">
    <property type="entry name" value="Acyl-CoA dehydrogenase C-terminal domain-like"/>
    <property type="match status" value="1"/>
</dbReference>
<dbReference type="PANTHER" id="PTHR43884">
    <property type="entry name" value="ACYL-COA DEHYDROGENASE"/>
    <property type="match status" value="1"/>
</dbReference>
<accession>K6W7N4</accession>
<dbReference type="Pfam" id="PF02771">
    <property type="entry name" value="Acyl-CoA_dh_N"/>
    <property type="match status" value="1"/>
</dbReference>
<comment type="cofactor">
    <cofactor evidence="1">
        <name>FAD</name>
        <dbReference type="ChEBI" id="CHEBI:57692"/>
    </cofactor>
</comment>
<dbReference type="Gene3D" id="1.10.540.10">
    <property type="entry name" value="Acyl-CoA dehydrogenase/oxidase, N-terminal domain"/>
    <property type="match status" value="1"/>
</dbReference>
<dbReference type="Pfam" id="PF00441">
    <property type="entry name" value="Acyl-CoA_dh_1"/>
    <property type="match status" value="1"/>
</dbReference>
<protein>
    <submittedName>
        <fullName evidence="8">Putative acyl-CoA dehydrogenase</fullName>
    </submittedName>
</protein>
<evidence type="ECO:0000313" key="9">
    <source>
        <dbReference type="Proteomes" id="UP000008363"/>
    </source>
</evidence>
<reference evidence="8 9" key="1">
    <citation type="submission" date="2012-08" db="EMBL/GenBank/DDBJ databases">
        <title>Whole genome shotgun sequence of Gordonia rhizosphera NBRC 16068.</title>
        <authorList>
            <person name="Takarada H."/>
            <person name="Isaki S."/>
            <person name="Hosoyama A."/>
            <person name="Tsuchikane K."/>
            <person name="Katsumata H."/>
            <person name="Baba S."/>
            <person name="Ohji S."/>
            <person name="Yamazaki S."/>
            <person name="Fujita N."/>
        </authorList>
    </citation>
    <scope>NUCLEOTIDE SEQUENCE [LARGE SCALE GENOMIC DNA]</scope>
    <source>
        <strain evidence="8 9">NBRC 16068</strain>
    </source>
</reference>
<evidence type="ECO:0000256" key="5">
    <source>
        <dbReference type="ARBA" id="ARBA00023002"/>
    </source>
</evidence>
<keyword evidence="9" id="KW-1185">Reference proteome</keyword>
<dbReference type="InterPro" id="IPR013786">
    <property type="entry name" value="AcylCoA_DH/ox_N"/>
</dbReference>
<dbReference type="Gene3D" id="1.20.140.10">
    <property type="entry name" value="Butyryl-CoA Dehydrogenase, subunit A, domain 3"/>
    <property type="match status" value="1"/>
</dbReference>
<keyword evidence="4" id="KW-0274">FAD</keyword>
<dbReference type="OrthoDB" id="8677713at2"/>
<evidence type="ECO:0000259" key="7">
    <source>
        <dbReference type="Pfam" id="PF02771"/>
    </source>
</evidence>
<dbReference type="SUPFAM" id="SSF56645">
    <property type="entry name" value="Acyl-CoA dehydrogenase NM domain-like"/>
    <property type="match status" value="1"/>
</dbReference>